<evidence type="ECO:0000313" key="3">
    <source>
        <dbReference type="Proteomes" id="UP001066276"/>
    </source>
</evidence>
<reference evidence="2" key="1">
    <citation type="journal article" date="2022" name="bioRxiv">
        <title>Sequencing and chromosome-scale assembly of the giantPleurodeles waltlgenome.</title>
        <authorList>
            <person name="Brown T."/>
            <person name="Elewa A."/>
            <person name="Iarovenko S."/>
            <person name="Subramanian E."/>
            <person name="Araus A.J."/>
            <person name="Petzold A."/>
            <person name="Susuki M."/>
            <person name="Suzuki K.-i.T."/>
            <person name="Hayashi T."/>
            <person name="Toyoda A."/>
            <person name="Oliveira C."/>
            <person name="Osipova E."/>
            <person name="Leigh N.D."/>
            <person name="Simon A."/>
            <person name="Yun M.H."/>
        </authorList>
    </citation>
    <scope>NUCLEOTIDE SEQUENCE</scope>
    <source>
        <strain evidence="2">20211129_DDA</strain>
        <tissue evidence="2">Liver</tissue>
    </source>
</reference>
<dbReference type="GO" id="GO:0005615">
    <property type="term" value="C:extracellular space"/>
    <property type="evidence" value="ECO:0007669"/>
    <property type="project" value="TreeGrafter"/>
</dbReference>
<dbReference type="InterPro" id="IPR013787">
    <property type="entry name" value="S100_Ca-bd_sub"/>
</dbReference>
<keyword evidence="3" id="KW-1185">Reference proteome</keyword>
<dbReference type="PANTHER" id="PTHR11639:SF60">
    <property type="entry name" value="PROTEIN S100-A11"/>
    <property type="match status" value="1"/>
</dbReference>
<protein>
    <recommendedName>
        <fullName evidence="1">S100/CaBP-9k-type calcium binding subdomain domain-containing protein</fullName>
    </recommendedName>
</protein>
<dbReference type="Proteomes" id="UP001066276">
    <property type="component" value="Chromosome 12"/>
</dbReference>
<dbReference type="PANTHER" id="PTHR11639">
    <property type="entry name" value="S100 CALCIUM-BINDING PROTEIN"/>
    <property type="match status" value="1"/>
</dbReference>
<dbReference type="AlphaFoldDB" id="A0AAV7KQX6"/>
<dbReference type="GO" id="GO:0048306">
    <property type="term" value="F:calcium-dependent protein binding"/>
    <property type="evidence" value="ECO:0007669"/>
    <property type="project" value="TreeGrafter"/>
</dbReference>
<organism evidence="2 3">
    <name type="scientific">Pleurodeles waltl</name>
    <name type="common">Iberian ribbed newt</name>
    <dbReference type="NCBI Taxonomy" id="8319"/>
    <lineage>
        <taxon>Eukaryota</taxon>
        <taxon>Metazoa</taxon>
        <taxon>Chordata</taxon>
        <taxon>Craniata</taxon>
        <taxon>Vertebrata</taxon>
        <taxon>Euteleostomi</taxon>
        <taxon>Amphibia</taxon>
        <taxon>Batrachia</taxon>
        <taxon>Caudata</taxon>
        <taxon>Salamandroidea</taxon>
        <taxon>Salamandridae</taxon>
        <taxon>Pleurodelinae</taxon>
        <taxon>Pleurodeles</taxon>
    </lineage>
</organism>
<feature type="domain" description="S100/CaBP-9k-type calcium binding subdomain" evidence="1">
    <location>
        <begin position="12"/>
        <end position="54"/>
    </location>
</feature>
<accession>A0AAV7KQX6</accession>
<sequence length="107" mass="12259">MAQMCIDPPTEMERCMESLITTFQRYAGKEGDRSKMSFDEFERFMNTELKSFTKSQKNPRETLKKMMASLDGGVDGKKDNQIDFQEFLSLIGGMMIACHEAIMKAKP</sequence>
<gene>
    <name evidence="2" type="ORF">NDU88_001236</name>
</gene>
<dbReference type="SMART" id="SM01394">
    <property type="entry name" value="S_100"/>
    <property type="match status" value="1"/>
</dbReference>
<proteinExistence type="predicted"/>
<dbReference type="SUPFAM" id="SSF47473">
    <property type="entry name" value="EF-hand"/>
    <property type="match status" value="1"/>
</dbReference>
<name>A0AAV7KQX6_PLEWA</name>
<comment type="caution">
    <text evidence="2">The sequence shown here is derived from an EMBL/GenBank/DDBJ whole genome shotgun (WGS) entry which is preliminary data.</text>
</comment>
<dbReference type="InterPro" id="IPR011992">
    <property type="entry name" value="EF-hand-dom_pair"/>
</dbReference>
<dbReference type="GO" id="GO:0005509">
    <property type="term" value="F:calcium ion binding"/>
    <property type="evidence" value="ECO:0007669"/>
    <property type="project" value="TreeGrafter"/>
</dbReference>
<dbReference type="Pfam" id="PF01023">
    <property type="entry name" value="S_100"/>
    <property type="match status" value="1"/>
</dbReference>
<evidence type="ECO:0000313" key="2">
    <source>
        <dbReference type="EMBL" id="KAJ1081052.1"/>
    </source>
</evidence>
<evidence type="ECO:0000259" key="1">
    <source>
        <dbReference type="SMART" id="SM01394"/>
    </source>
</evidence>
<dbReference type="Gene3D" id="1.10.238.10">
    <property type="entry name" value="EF-hand"/>
    <property type="match status" value="1"/>
</dbReference>
<dbReference type="GO" id="GO:0005737">
    <property type="term" value="C:cytoplasm"/>
    <property type="evidence" value="ECO:0007669"/>
    <property type="project" value="TreeGrafter"/>
</dbReference>
<dbReference type="EMBL" id="JANPWB010000016">
    <property type="protein sequence ID" value="KAJ1081052.1"/>
    <property type="molecule type" value="Genomic_DNA"/>
</dbReference>